<gene>
    <name evidence="10" type="ORF">PV399_16990</name>
    <name evidence="11" type="ORF">PV666_33495</name>
</gene>
<keyword evidence="12" id="KW-1185">Reference proteome</keyword>
<keyword evidence="2 8" id="KW-0813">Transport</keyword>
<keyword evidence="5 8" id="KW-0812">Transmembrane</keyword>
<evidence type="ECO:0000313" key="12">
    <source>
        <dbReference type="Proteomes" id="UP001272987"/>
    </source>
</evidence>
<keyword evidence="3" id="KW-1003">Cell membrane</keyword>
<evidence type="ECO:0000256" key="8">
    <source>
        <dbReference type="RuleBase" id="RU363032"/>
    </source>
</evidence>
<dbReference type="EMBL" id="JARAWP010000022">
    <property type="protein sequence ID" value="MDX3022759.1"/>
    <property type="molecule type" value="Genomic_DNA"/>
</dbReference>
<dbReference type="CDD" id="cd06261">
    <property type="entry name" value="TM_PBP2"/>
    <property type="match status" value="1"/>
</dbReference>
<name>A0AAP6EGL2_9ACTN</name>
<proteinExistence type="inferred from homology"/>
<dbReference type="GO" id="GO:0005886">
    <property type="term" value="C:plasma membrane"/>
    <property type="evidence" value="ECO:0007669"/>
    <property type="project" value="UniProtKB-SubCell"/>
</dbReference>
<dbReference type="AlphaFoldDB" id="A0AAP6EGL2"/>
<dbReference type="PANTHER" id="PTHR43357">
    <property type="entry name" value="INNER MEMBRANE ABC TRANSPORTER PERMEASE PROTEIN YDCV"/>
    <property type="match status" value="1"/>
</dbReference>
<evidence type="ECO:0000256" key="4">
    <source>
        <dbReference type="ARBA" id="ARBA00022519"/>
    </source>
</evidence>
<sequence length="264" mass="28203">MNALRKAPLAVVTFGVAALLAAPSLVLVPMSFTSGALLEFPPPGYDTQWYERYFADVQWQQATLHSLWIALWTVLLSVVLGTATGLALVRGRFRGVGLLNALTLGPAIVPTVITAIALYSVMSRSGLTGTLTGLVLGHTVLAFPLVVVTVSASARTLDPALELAAASLGAGRPATFWHVILPGLAPGITIGAVYAFVTSWDELIVSIFLTSPTYTTLPVQMWSRIRLESDPTVAAVSTLLVALSTLGLLFIMLFRWIDSRRTRT</sequence>
<dbReference type="RefSeq" id="WP_010352806.1">
    <property type="nucleotide sequence ID" value="NZ_BCMK01000003.1"/>
</dbReference>
<evidence type="ECO:0000256" key="6">
    <source>
        <dbReference type="ARBA" id="ARBA00022989"/>
    </source>
</evidence>
<comment type="similarity">
    <text evidence="8">Belongs to the binding-protein-dependent transport system permease family.</text>
</comment>
<comment type="caution">
    <text evidence="10">The sequence shown here is derived from an EMBL/GenBank/DDBJ whole genome shotgun (WGS) entry which is preliminary data.</text>
</comment>
<dbReference type="Proteomes" id="UP001282288">
    <property type="component" value="Unassembled WGS sequence"/>
</dbReference>
<evidence type="ECO:0000259" key="9">
    <source>
        <dbReference type="PROSITE" id="PS50928"/>
    </source>
</evidence>
<evidence type="ECO:0000256" key="3">
    <source>
        <dbReference type="ARBA" id="ARBA00022475"/>
    </source>
</evidence>
<keyword evidence="4" id="KW-0997">Cell inner membrane</keyword>
<evidence type="ECO:0000256" key="2">
    <source>
        <dbReference type="ARBA" id="ARBA00022448"/>
    </source>
</evidence>
<keyword evidence="7 8" id="KW-0472">Membrane</keyword>
<feature type="transmembrane region" description="Helical" evidence="8">
    <location>
        <begin position="62"/>
        <end position="89"/>
    </location>
</feature>
<feature type="transmembrane region" description="Helical" evidence="8">
    <location>
        <begin position="175"/>
        <end position="197"/>
    </location>
</feature>
<dbReference type="PANTHER" id="PTHR43357:SF4">
    <property type="entry name" value="INNER MEMBRANE ABC TRANSPORTER PERMEASE PROTEIN YDCV"/>
    <property type="match status" value="1"/>
</dbReference>
<evidence type="ECO:0000313" key="13">
    <source>
        <dbReference type="Proteomes" id="UP001282288"/>
    </source>
</evidence>
<dbReference type="Gene3D" id="1.10.3720.10">
    <property type="entry name" value="MetI-like"/>
    <property type="match status" value="1"/>
</dbReference>
<protein>
    <submittedName>
        <fullName evidence="10">ABC transporter permease</fullName>
    </submittedName>
</protein>
<dbReference type="SUPFAM" id="SSF161098">
    <property type="entry name" value="MetI-like"/>
    <property type="match status" value="1"/>
</dbReference>
<accession>A0AAP6EGL2</accession>
<dbReference type="EMBL" id="JARAWC010000011">
    <property type="protein sequence ID" value="MDX2961401.1"/>
    <property type="molecule type" value="Genomic_DNA"/>
</dbReference>
<dbReference type="GO" id="GO:0055085">
    <property type="term" value="P:transmembrane transport"/>
    <property type="evidence" value="ECO:0007669"/>
    <property type="project" value="InterPro"/>
</dbReference>
<evidence type="ECO:0000256" key="7">
    <source>
        <dbReference type="ARBA" id="ARBA00023136"/>
    </source>
</evidence>
<dbReference type="PROSITE" id="PS50928">
    <property type="entry name" value="ABC_TM1"/>
    <property type="match status" value="1"/>
</dbReference>
<reference evidence="10 12" key="1">
    <citation type="journal article" date="2023" name="Microb. Genom.">
        <title>Mesoterricola silvestris gen. nov., sp. nov., Mesoterricola sediminis sp. nov., Geothrix oryzae sp. nov., Geothrix edaphica sp. nov., Geothrix rubra sp. nov., and Geothrix limicola sp. nov., six novel members of Acidobacteriota isolated from soils.</title>
        <authorList>
            <person name="Weisberg A.J."/>
            <person name="Pearce E."/>
            <person name="Kramer C.G."/>
            <person name="Chang J.H."/>
            <person name="Clarke C.R."/>
        </authorList>
    </citation>
    <scope>NUCLEOTIDE SEQUENCE</scope>
    <source>
        <strain evidence="11 12">NB05-1H</strain>
        <strain evidence="10">NRRL_B-16521</strain>
    </source>
</reference>
<feature type="transmembrane region" description="Helical" evidence="8">
    <location>
        <begin position="234"/>
        <end position="257"/>
    </location>
</feature>
<dbReference type="Pfam" id="PF00528">
    <property type="entry name" value="BPD_transp_1"/>
    <property type="match status" value="1"/>
</dbReference>
<dbReference type="InterPro" id="IPR000515">
    <property type="entry name" value="MetI-like"/>
</dbReference>
<evidence type="ECO:0000313" key="10">
    <source>
        <dbReference type="EMBL" id="MDX2961401.1"/>
    </source>
</evidence>
<dbReference type="InterPro" id="IPR035906">
    <property type="entry name" value="MetI-like_sf"/>
</dbReference>
<evidence type="ECO:0000256" key="5">
    <source>
        <dbReference type="ARBA" id="ARBA00022692"/>
    </source>
</evidence>
<keyword evidence="6 8" id="KW-1133">Transmembrane helix</keyword>
<dbReference type="Proteomes" id="UP001272987">
    <property type="component" value="Unassembled WGS sequence"/>
</dbReference>
<organism evidence="10 13">
    <name type="scientific">Streptomyces acidiscabies</name>
    <dbReference type="NCBI Taxonomy" id="42234"/>
    <lineage>
        <taxon>Bacteria</taxon>
        <taxon>Bacillati</taxon>
        <taxon>Actinomycetota</taxon>
        <taxon>Actinomycetes</taxon>
        <taxon>Kitasatosporales</taxon>
        <taxon>Streptomycetaceae</taxon>
        <taxon>Streptomyces</taxon>
    </lineage>
</organism>
<evidence type="ECO:0000256" key="1">
    <source>
        <dbReference type="ARBA" id="ARBA00004429"/>
    </source>
</evidence>
<comment type="subcellular location">
    <subcellularLocation>
        <location evidence="1">Cell inner membrane</location>
        <topology evidence="1">Multi-pass membrane protein</topology>
    </subcellularLocation>
    <subcellularLocation>
        <location evidence="8">Cell membrane</location>
        <topology evidence="8">Multi-pass membrane protein</topology>
    </subcellularLocation>
</comment>
<feature type="transmembrane region" description="Helical" evidence="8">
    <location>
        <begin position="134"/>
        <end position="154"/>
    </location>
</feature>
<feature type="transmembrane region" description="Helical" evidence="8">
    <location>
        <begin position="101"/>
        <end position="122"/>
    </location>
</feature>
<dbReference type="GeneID" id="69812896"/>
<feature type="domain" description="ABC transmembrane type-1" evidence="9">
    <location>
        <begin position="63"/>
        <end position="252"/>
    </location>
</feature>
<evidence type="ECO:0000313" key="11">
    <source>
        <dbReference type="EMBL" id="MDX3022759.1"/>
    </source>
</evidence>